<reference evidence="1 2" key="1">
    <citation type="journal article" date="2023" name="Hortic Res">
        <title>Pangenome of water caltrop reveals structural variations and asymmetric subgenome divergence after allopolyploidization.</title>
        <authorList>
            <person name="Zhang X."/>
            <person name="Chen Y."/>
            <person name="Wang L."/>
            <person name="Yuan Y."/>
            <person name="Fang M."/>
            <person name="Shi L."/>
            <person name="Lu R."/>
            <person name="Comes H.P."/>
            <person name="Ma Y."/>
            <person name="Chen Y."/>
            <person name="Huang G."/>
            <person name="Zhou Y."/>
            <person name="Zheng Z."/>
            <person name="Qiu Y."/>
        </authorList>
    </citation>
    <scope>NUCLEOTIDE SEQUENCE [LARGE SCALE GENOMIC DNA]</scope>
    <source>
        <strain evidence="1">F231</strain>
    </source>
</reference>
<dbReference type="Proteomes" id="UP001346149">
    <property type="component" value="Unassembled WGS sequence"/>
</dbReference>
<keyword evidence="2" id="KW-1185">Reference proteome</keyword>
<dbReference type="AlphaFoldDB" id="A0AAN7LBA3"/>
<gene>
    <name evidence="1" type="ORF">SAY86_018986</name>
</gene>
<evidence type="ECO:0000313" key="2">
    <source>
        <dbReference type="Proteomes" id="UP001346149"/>
    </source>
</evidence>
<organism evidence="1 2">
    <name type="scientific">Trapa natans</name>
    <name type="common">Water chestnut</name>
    <dbReference type="NCBI Taxonomy" id="22666"/>
    <lineage>
        <taxon>Eukaryota</taxon>
        <taxon>Viridiplantae</taxon>
        <taxon>Streptophyta</taxon>
        <taxon>Embryophyta</taxon>
        <taxon>Tracheophyta</taxon>
        <taxon>Spermatophyta</taxon>
        <taxon>Magnoliopsida</taxon>
        <taxon>eudicotyledons</taxon>
        <taxon>Gunneridae</taxon>
        <taxon>Pentapetalae</taxon>
        <taxon>rosids</taxon>
        <taxon>malvids</taxon>
        <taxon>Myrtales</taxon>
        <taxon>Lythraceae</taxon>
        <taxon>Trapa</taxon>
    </lineage>
</organism>
<sequence>MDERMKGPDCNHQRQAECLMILGLWCAHPDRNWRPTIKQAIQVMNFEAGLPDLPKRMPVPVYHVPSPKEGR</sequence>
<proteinExistence type="predicted"/>
<dbReference type="EMBL" id="JAXQNO010000014">
    <property type="protein sequence ID" value="KAK4784618.1"/>
    <property type="molecule type" value="Genomic_DNA"/>
</dbReference>
<name>A0AAN7LBA3_TRANT</name>
<protein>
    <submittedName>
        <fullName evidence="1">Uncharacterized protein</fullName>
    </submittedName>
</protein>
<evidence type="ECO:0000313" key="1">
    <source>
        <dbReference type="EMBL" id="KAK4784618.1"/>
    </source>
</evidence>
<comment type="caution">
    <text evidence="1">The sequence shown here is derived from an EMBL/GenBank/DDBJ whole genome shotgun (WGS) entry which is preliminary data.</text>
</comment>
<accession>A0AAN7LBA3</accession>